<evidence type="ECO:0000256" key="2">
    <source>
        <dbReference type="SAM" id="MobiDB-lite"/>
    </source>
</evidence>
<dbReference type="KEGG" id="nan:AArc1_0882"/>
<feature type="compositionally biased region" description="Basic and acidic residues" evidence="2">
    <location>
        <begin position="354"/>
        <end position="367"/>
    </location>
</feature>
<evidence type="ECO:0000313" key="4">
    <source>
        <dbReference type="EMBL" id="AXR77223.1"/>
    </source>
</evidence>
<dbReference type="RefSeq" id="WP_117363415.1">
    <property type="nucleotide sequence ID" value="NZ_CP024047.1"/>
</dbReference>
<sequence length="377" mass="39602">MTDTHTTTFETLLIPTDGSEPAEAAARRGFDLATQCDADVHLLSVADSSIATGAGYAGDSPSIRNRLRELSSNRAASLRDSAVEQGIAATAAVREGIPAKEIITYATEQDVDAIVIGTAGRGSVGRAVVGSVADKVVRTAPVPVITVNPKATTPGSVDSVLVPTDGSEIAAAAGRVGFGFAEELAATVHLLSVVEAARPAWLSALTDGEDTSDESLRADSREALDTLAADARERGLDVETTVTEGTPADGITDYVESEGIDLIAMGTTGRGGLPVKSRSKESRRATTSHHGLFSRRRLSGGLGRREPGLEPRGPGREIGGRRRSNSRRDPTTCDRPGRRNRIGVGTTSFQSATREGRLDNRLFEPPRGRMSFVSSDQ</sequence>
<feature type="compositionally biased region" description="Basic and acidic residues" evidence="2">
    <location>
        <begin position="303"/>
        <end position="337"/>
    </location>
</feature>
<dbReference type="GeneID" id="37637691"/>
<dbReference type="Gene3D" id="3.40.50.620">
    <property type="entry name" value="HUPs"/>
    <property type="match status" value="2"/>
</dbReference>
<dbReference type="SUPFAM" id="SSF52402">
    <property type="entry name" value="Adenine nucleotide alpha hydrolases-like"/>
    <property type="match status" value="2"/>
</dbReference>
<gene>
    <name evidence="4" type="ORF">AArc1_0882</name>
</gene>
<evidence type="ECO:0000259" key="3">
    <source>
        <dbReference type="Pfam" id="PF00582"/>
    </source>
</evidence>
<dbReference type="CDD" id="cd00293">
    <property type="entry name" value="USP-like"/>
    <property type="match status" value="2"/>
</dbReference>
<dbReference type="InterPro" id="IPR006016">
    <property type="entry name" value="UspA"/>
</dbReference>
<accession>A0A346PCH8</accession>
<proteinExistence type="inferred from homology"/>
<feature type="domain" description="UspA" evidence="3">
    <location>
        <begin position="159"/>
        <end position="273"/>
    </location>
</feature>
<dbReference type="InterPro" id="IPR014729">
    <property type="entry name" value="Rossmann-like_a/b/a_fold"/>
</dbReference>
<feature type="region of interest" description="Disordered" evidence="2">
    <location>
        <begin position="265"/>
        <end position="377"/>
    </location>
</feature>
<dbReference type="Proteomes" id="UP000258707">
    <property type="component" value="Chromosome"/>
</dbReference>
<dbReference type="EMBL" id="CP024047">
    <property type="protein sequence ID" value="AXR77223.1"/>
    <property type="molecule type" value="Genomic_DNA"/>
</dbReference>
<dbReference type="InterPro" id="IPR006015">
    <property type="entry name" value="Universal_stress_UspA"/>
</dbReference>
<protein>
    <submittedName>
        <fullName evidence="4">Nucleotide-binding protein, UspA family</fullName>
    </submittedName>
</protein>
<dbReference type="PANTHER" id="PTHR46268">
    <property type="entry name" value="STRESS RESPONSE PROTEIN NHAX"/>
    <property type="match status" value="1"/>
</dbReference>
<dbReference type="PRINTS" id="PR01438">
    <property type="entry name" value="UNVRSLSTRESS"/>
</dbReference>
<reference evidence="5" key="1">
    <citation type="submission" date="2017-10" db="EMBL/GenBank/DDBJ databases">
        <title>Phenotypic and genomic properties of facultatively anaerobic sulfur-reducing natronoarchaea from hypersaline soda lakes.</title>
        <authorList>
            <person name="Sorokin D.Y."/>
            <person name="Kublanov I.V."/>
            <person name="Roman P."/>
            <person name="Sinninghe Damste J.S."/>
            <person name="Golyshin P.N."/>
            <person name="Rojo D."/>
            <person name="Ciordia S."/>
            <person name="Mena Md.C."/>
            <person name="Ferrer M."/>
            <person name="Messina E."/>
            <person name="Smedile F."/>
            <person name="La Spada G."/>
            <person name="La Cono V."/>
            <person name="Yakimov M.M."/>
        </authorList>
    </citation>
    <scope>NUCLEOTIDE SEQUENCE [LARGE SCALE GENOMIC DNA]</scope>
    <source>
        <strain evidence="5">AArc1</strain>
    </source>
</reference>
<evidence type="ECO:0000256" key="1">
    <source>
        <dbReference type="ARBA" id="ARBA00008791"/>
    </source>
</evidence>
<dbReference type="Pfam" id="PF00582">
    <property type="entry name" value="Usp"/>
    <property type="match status" value="2"/>
</dbReference>
<dbReference type="AlphaFoldDB" id="A0A346PCH8"/>
<evidence type="ECO:0000313" key="5">
    <source>
        <dbReference type="Proteomes" id="UP000258707"/>
    </source>
</evidence>
<comment type="similarity">
    <text evidence="1">Belongs to the universal stress protein A family.</text>
</comment>
<organism evidence="4 5">
    <name type="scientific">Natrarchaeobaculum sulfurireducens</name>
    <dbReference type="NCBI Taxonomy" id="2044521"/>
    <lineage>
        <taxon>Archaea</taxon>
        <taxon>Methanobacteriati</taxon>
        <taxon>Methanobacteriota</taxon>
        <taxon>Stenosarchaea group</taxon>
        <taxon>Halobacteria</taxon>
        <taxon>Halobacteriales</taxon>
        <taxon>Natrialbaceae</taxon>
        <taxon>Natrarchaeobaculum</taxon>
    </lineage>
</organism>
<dbReference type="PANTHER" id="PTHR46268:SF6">
    <property type="entry name" value="UNIVERSAL STRESS PROTEIN UP12"/>
    <property type="match status" value="1"/>
</dbReference>
<name>A0A346PCH8_9EURY</name>
<feature type="domain" description="UspA" evidence="3">
    <location>
        <begin position="9"/>
        <end position="147"/>
    </location>
</feature>